<dbReference type="SMART" id="SM00327">
    <property type="entry name" value="VWA"/>
    <property type="match status" value="1"/>
</dbReference>
<organism evidence="3">
    <name type="scientific">Oryza nivara</name>
    <name type="common">Indian wild rice</name>
    <name type="synonym">Oryza sativa f. spontanea</name>
    <dbReference type="NCBI Taxonomy" id="4536"/>
    <lineage>
        <taxon>Eukaryota</taxon>
        <taxon>Viridiplantae</taxon>
        <taxon>Streptophyta</taxon>
        <taxon>Embryophyta</taxon>
        <taxon>Tracheophyta</taxon>
        <taxon>Spermatophyta</taxon>
        <taxon>Magnoliopsida</taxon>
        <taxon>Liliopsida</taxon>
        <taxon>Poales</taxon>
        <taxon>Poaceae</taxon>
        <taxon>BOP clade</taxon>
        <taxon>Oryzoideae</taxon>
        <taxon>Oryzeae</taxon>
        <taxon>Oryzinae</taxon>
        <taxon>Oryza</taxon>
    </lineage>
</organism>
<dbReference type="Proteomes" id="UP000006591">
    <property type="component" value="Chromosome 3"/>
</dbReference>
<keyword evidence="4" id="KW-1185">Reference proteome</keyword>
<dbReference type="PANTHER" id="PTHR10579:SF129">
    <property type="entry name" value="OS01G0640200 PROTEIN"/>
    <property type="match status" value="1"/>
</dbReference>
<evidence type="ECO:0000256" key="1">
    <source>
        <dbReference type="SAM" id="MobiDB-lite"/>
    </source>
</evidence>
<feature type="domain" description="VWFA" evidence="2">
    <location>
        <begin position="70"/>
        <end position="237"/>
    </location>
</feature>
<name>A0A0E0GNY2_ORYNI</name>
<dbReference type="HOGENOM" id="CLU_029892_0_0_1"/>
<feature type="compositionally biased region" description="Low complexity" evidence="1">
    <location>
        <begin position="14"/>
        <end position="30"/>
    </location>
</feature>
<evidence type="ECO:0000259" key="2">
    <source>
        <dbReference type="PROSITE" id="PS50234"/>
    </source>
</evidence>
<protein>
    <recommendedName>
        <fullName evidence="2">VWFA domain-containing protein</fullName>
    </recommendedName>
</protein>
<dbReference type="OMA" id="GIWDEGG"/>
<feature type="compositionally biased region" description="Basic and acidic residues" evidence="1">
    <location>
        <begin position="351"/>
        <end position="379"/>
    </location>
</feature>
<dbReference type="eggNOG" id="ENOG502QZGI">
    <property type="taxonomic scope" value="Eukaryota"/>
</dbReference>
<reference evidence="3" key="1">
    <citation type="submission" date="2015-04" db="UniProtKB">
        <authorList>
            <consortium name="EnsemblPlants"/>
        </authorList>
    </citation>
    <scope>IDENTIFICATION</scope>
    <source>
        <strain evidence="3">SL10</strain>
    </source>
</reference>
<dbReference type="InterPro" id="IPR051266">
    <property type="entry name" value="CLCR"/>
</dbReference>
<feature type="region of interest" description="Disordered" evidence="1">
    <location>
        <begin position="1"/>
        <end position="30"/>
    </location>
</feature>
<reference evidence="3" key="2">
    <citation type="submission" date="2018-04" db="EMBL/GenBank/DDBJ databases">
        <title>OnivRS2 (Oryza nivara Reference Sequence Version 2).</title>
        <authorList>
            <person name="Zhang J."/>
            <person name="Kudrna D."/>
            <person name="Lee S."/>
            <person name="Talag J."/>
            <person name="Rajasekar S."/>
            <person name="Welchert J."/>
            <person name="Hsing Y.-I."/>
            <person name="Wing R.A."/>
        </authorList>
    </citation>
    <scope>NUCLEOTIDE SEQUENCE [LARGE SCALE GENOMIC DNA]</scope>
    <source>
        <strain evidence="3">SL10</strain>
    </source>
</reference>
<dbReference type="EnsemblPlants" id="ONIVA03G22760.1">
    <property type="protein sequence ID" value="ONIVA03G22760.1"/>
    <property type="gene ID" value="ONIVA03G22760"/>
</dbReference>
<dbReference type="PANTHER" id="PTHR10579">
    <property type="entry name" value="CALCIUM-ACTIVATED CHLORIDE CHANNEL REGULATOR"/>
    <property type="match status" value="1"/>
</dbReference>
<dbReference type="Pfam" id="PF00092">
    <property type="entry name" value="VWA"/>
    <property type="match status" value="1"/>
</dbReference>
<dbReference type="AlphaFoldDB" id="A0A0E0GNY2"/>
<dbReference type="PROSITE" id="PS50234">
    <property type="entry name" value="VWFA"/>
    <property type="match status" value="1"/>
</dbReference>
<feature type="region of interest" description="Disordered" evidence="1">
    <location>
        <begin position="331"/>
        <end position="379"/>
    </location>
</feature>
<sequence length="540" mass="57528">MAFNDDEQSAPVANNNGGTTTRPPGITGVPVGQVELTKYHNAEAPLDPNDQEVLLELKGTSSATSRAALDLIAVLDVSTSMAGDKLDRMKAALLFVIRKLDDVDRLSIVTFSNDAARLCPLRFVAGDAARADLGALVDGLAADGNTNIRAGLEIGLAVAAGRRLTAGRAVNVMLMSDGQQNRADATRLDPGGVPVHTFGLGADHDPAVLQAIAGKSREGMFHYVADGVNLTAPFSQLLGGLLTIIAQDLELTVTRVDGEAAIKKVDAGTYPQAAAADGSSVTVQFGTLYSAEVRRVLVYLALEDSTAFPPYDAEVVEAQFRYSLQGATVASNPDPVSIRRSGSAPEPSEEAPARKPEVETEMARRRHAESIREARSMADGKELERARTRLVEAQNALEDVLDQANPMVNMLREELLQLLRLMETQEAYERAGRAYAVSSLASHDRQRFAARGDAEGVRLFATPRMDAYLEQAWRFDEDPGGAALPSAEEDVRQEVAANPLAPVAGQIAFYVRSAIQALQAIDKIFASVAAATSTSTSTST</sequence>
<proteinExistence type="predicted"/>
<evidence type="ECO:0000313" key="4">
    <source>
        <dbReference type="Proteomes" id="UP000006591"/>
    </source>
</evidence>
<dbReference type="InterPro" id="IPR032838">
    <property type="entry name" value="Vwaint_dom"/>
</dbReference>
<accession>A0A0E0GNY2</accession>
<dbReference type="Gene3D" id="3.40.50.410">
    <property type="entry name" value="von Willebrand factor, type A domain"/>
    <property type="match status" value="1"/>
</dbReference>
<dbReference type="InterPro" id="IPR002035">
    <property type="entry name" value="VWF_A"/>
</dbReference>
<dbReference type="STRING" id="4536.A0A0E0GNY2"/>
<dbReference type="Gramene" id="ONIVA03G22760.1">
    <property type="protein sequence ID" value="ONIVA03G22760.1"/>
    <property type="gene ID" value="ONIVA03G22760"/>
</dbReference>
<dbReference type="SUPFAM" id="SSF53300">
    <property type="entry name" value="vWA-like"/>
    <property type="match status" value="1"/>
</dbReference>
<dbReference type="CDD" id="cd01466">
    <property type="entry name" value="vWA_C3HC4_type"/>
    <property type="match status" value="1"/>
</dbReference>
<dbReference type="InterPro" id="IPR036465">
    <property type="entry name" value="vWFA_dom_sf"/>
</dbReference>
<evidence type="ECO:0000313" key="3">
    <source>
        <dbReference type="EnsemblPlants" id="ONIVA03G22760.1"/>
    </source>
</evidence>
<dbReference type="Pfam" id="PF14624">
    <property type="entry name" value="Vwaint"/>
    <property type="match status" value="1"/>
</dbReference>